<keyword evidence="3" id="KW-1185">Reference proteome</keyword>
<dbReference type="AlphaFoldDB" id="A0A8K0SKT2"/>
<dbReference type="PANTHER" id="PTHR24148:SF64">
    <property type="entry name" value="HETEROKARYON INCOMPATIBILITY DOMAIN-CONTAINING PROTEIN"/>
    <property type="match status" value="1"/>
</dbReference>
<dbReference type="InterPro" id="IPR001202">
    <property type="entry name" value="WW_dom"/>
</dbReference>
<gene>
    <name evidence="2" type="ORF">B0I35DRAFT_396803</name>
</gene>
<evidence type="ECO:0000313" key="2">
    <source>
        <dbReference type="EMBL" id="KAH7310530.1"/>
    </source>
</evidence>
<evidence type="ECO:0000313" key="3">
    <source>
        <dbReference type="Proteomes" id="UP000813444"/>
    </source>
</evidence>
<reference evidence="2" key="1">
    <citation type="journal article" date="2021" name="Nat. Commun.">
        <title>Genetic determinants of endophytism in the Arabidopsis root mycobiome.</title>
        <authorList>
            <person name="Mesny F."/>
            <person name="Miyauchi S."/>
            <person name="Thiergart T."/>
            <person name="Pickel B."/>
            <person name="Atanasova L."/>
            <person name="Karlsson M."/>
            <person name="Huettel B."/>
            <person name="Barry K.W."/>
            <person name="Haridas S."/>
            <person name="Chen C."/>
            <person name="Bauer D."/>
            <person name="Andreopoulos W."/>
            <person name="Pangilinan J."/>
            <person name="LaButti K."/>
            <person name="Riley R."/>
            <person name="Lipzen A."/>
            <person name="Clum A."/>
            <person name="Drula E."/>
            <person name="Henrissat B."/>
            <person name="Kohler A."/>
            <person name="Grigoriev I.V."/>
            <person name="Martin F.M."/>
            <person name="Hacquard S."/>
        </authorList>
    </citation>
    <scope>NUCLEOTIDE SEQUENCE</scope>
    <source>
        <strain evidence="2">MPI-CAGE-CH-0235</strain>
    </source>
</reference>
<name>A0A8K0SKT2_9HYPO</name>
<dbReference type="OrthoDB" id="4850726at2759"/>
<dbReference type="Pfam" id="PF26639">
    <property type="entry name" value="Het-6_barrel"/>
    <property type="match status" value="1"/>
</dbReference>
<dbReference type="InterPro" id="IPR052895">
    <property type="entry name" value="HetReg/Transcr_Mod"/>
</dbReference>
<protein>
    <submittedName>
        <fullName evidence="2">Heterokaryon incompatibility protein-domain-containing protein</fullName>
    </submittedName>
</protein>
<proteinExistence type="predicted"/>
<dbReference type="PROSITE" id="PS50020">
    <property type="entry name" value="WW_DOMAIN_2"/>
    <property type="match status" value="1"/>
</dbReference>
<sequence>MSQQLYTYSKLTDPAKDIRLVTILPGGEDDGLKLRITHVSLERLDHRHEPARDLDHARESFPEGWEAYKSLEGRILYIHKQKSLILSTTWQHPNSSFTPLEQSTEAVKGTRGQGPTYEALSYIWGVENDPLEVLIDLSSNDSKDNVAEIQVEVSTAPLQYASLSVRQNLEGSLRHLRSMDSERVVWIDAICINQADVVERNAQVSRIGDIFKKAERVIVWVGPSTDDSQVAIQTLDYIGKQVVSTTDRRLAPAPDASEKTWYESSVQLPFDDKTWAAINSLLRRPWFERLWVVQEAHLARRGLFLCGEDELDWMTFRYAILALWYNKAASWTLPPVMRLIGNLVELLPEKHPISDIFYQVYNRSCTDPRDRVYGLHGLFPPSFKKLIPPDYTLSVGNVYRDVTIAHINYSKRLEFLRRCLVEKPEEKTDPSWVPDLSSNLKITRRMDWQFAAGHSRCEVSFDMPNQLNATGICCATITDVHPPLPPGVGVVECISSVRGWASNDLDSGTYVTGGSIREAHARTLTGNALNDRFPARDYAGSFDEWLKQNSPTALFGERASTPLSSDSNPTPMEKLALSLLPGRAWFMTEEGYFGLAPRIARAGDMVVVFLGCESPILVRPRPNKTFQVLGECFVYGLNDANALLGPLPSPWSAHVFDDPTGLFTILRFYNSETKTTQDEDPRLGPLAEEWEAMERKERTSEDPRIFAYFMNKKTGEIVNSDPRMEPQVLRERGVELETFALI</sequence>
<organism evidence="2 3">
    <name type="scientific">Stachybotrys elegans</name>
    <dbReference type="NCBI Taxonomy" id="80388"/>
    <lineage>
        <taxon>Eukaryota</taxon>
        <taxon>Fungi</taxon>
        <taxon>Dikarya</taxon>
        <taxon>Ascomycota</taxon>
        <taxon>Pezizomycotina</taxon>
        <taxon>Sordariomycetes</taxon>
        <taxon>Hypocreomycetidae</taxon>
        <taxon>Hypocreales</taxon>
        <taxon>Stachybotryaceae</taxon>
        <taxon>Stachybotrys</taxon>
    </lineage>
</organism>
<dbReference type="PANTHER" id="PTHR24148">
    <property type="entry name" value="ANKYRIN REPEAT DOMAIN-CONTAINING PROTEIN 39 HOMOLOG-RELATED"/>
    <property type="match status" value="1"/>
</dbReference>
<accession>A0A8K0SKT2</accession>
<dbReference type="Proteomes" id="UP000813444">
    <property type="component" value="Unassembled WGS sequence"/>
</dbReference>
<dbReference type="InterPro" id="IPR010730">
    <property type="entry name" value="HET"/>
</dbReference>
<feature type="domain" description="WW" evidence="1">
    <location>
        <begin position="645"/>
        <end position="683"/>
    </location>
</feature>
<dbReference type="Pfam" id="PF06985">
    <property type="entry name" value="HET"/>
    <property type="match status" value="1"/>
</dbReference>
<evidence type="ECO:0000259" key="1">
    <source>
        <dbReference type="PROSITE" id="PS50020"/>
    </source>
</evidence>
<dbReference type="EMBL" id="JAGPNK010000012">
    <property type="protein sequence ID" value="KAH7310530.1"/>
    <property type="molecule type" value="Genomic_DNA"/>
</dbReference>
<comment type="caution">
    <text evidence="2">The sequence shown here is derived from an EMBL/GenBank/DDBJ whole genome shotgun (WGS) entry which is preliminary data.</text>
</comment>